<dbReference type="PANTHER" id="PTHR43239:SF1">
    <property type="entry name" value="UPF0734 PROTEIN DDB_G0273871_DDB_G0273177"/>
    <property type="match status" value="1"/>
</dbReference>
<name>A0ABU3U9C1_9FLAO</name>
<dbReference type="RefSeq" id="WP_316663083.1">
    <property type="nucleotide sequence ID" value="NZ_JAWHTF010000008.1"/>
</dbReference>
<dbReference type="SUPFAM" id="SSF54909">
    <property type="entry name" value="Dimeric alpha+beta barrel"/>
    <property type="match status" value="1"/>
</dbReference>
<dbReference type="InterPro" id="IPR011008">
    <property type="entry name" value="Dimeric_a/b-barrel"/>
</dbReference>
<dbReference type="EMBL" id="JAWHTF010000008">
    <property type="protein sequence ID" value="MDU8886985.1"/>
    <property type="molecule type" value="Genomic_DNA"/>
</dbReference>
<comment type="caution">
    <text evidence="1">The sequence shown here is derived from an EMBL/GenBank/DDBJ whole genome shotgun (WGS) entry which is preliminary data.</text>
</comment>
<dbReference type="Proteomes" id="UP001268651">
    <property type="component" value="Unassembled WGS sequence"/>
</dbReference>
<sequence length="112" mass="13455">MKKFKRYCLALDLIDEKGLIQEYKDHHKNVWTEIVSSIKNSGIEHLEIYCVSNRLFMILEVNDSFSFEKKSKNDKSNPKVQEWENLMWRYQQALPVAQPGEKWLLMDKIYEL</sequence>
<accession>A0ABU3U9C1</accession>
<keyword evidence="2" id="KW-1185">Reference proteome</keyword>
<organism evidence="1 2">
    <name type="scientific">Gilvirhabdus luticola</name>
    <dbReference type="NCBI Taxonomy" id="3079858"/>
    <lineage>
        <taxon>Bacteria</taxon>
        <taxon>Pseudomonadati</taxon>
        <taxon>Bacteroidota</taxon>
        <taxon>Flavobacteriia</taxon>
        <taxon>Flavobacteriales</taxon>
        <taxon>Flavobacteriaceae</taxon>
        <taxon>Gilvirhabdus</taxon>
    </lineage>
</organism>
<dbReference type="Pfam" id="PF05336">
    <property type="entry name" value="rhaM"/>
    <property type="match status" value="1"/>
</dbReference>
<gene>
    <name evidence="1" type="ORF">RXV94_12510</name>
</gene>
<evidence type="ECO:0000313" key="1">
    <source>
        <dbReference type="EMBL" id="MDU8886985.1"/>
    </source>
</evidence>
<reference evidence="1 2" key="1">
    <citation type="submission" date="2023-10" db="EMBL/GenBank/DDBJ databases">
        <title>Marimonas sp. nov. isolated from tidal mud flat.</title>
        <authorList>
            <person name="Jaincy N.J."/>
            <person name="Srinivasan S."/>
            <person name="Lee S.-S."/>
        </authorList>
    </citation>
    <scope>NUCLEOTIDE SEQUENCE [LARGE SCALE GENOMIC DNA]</scope>
    <source>
        <strain evidence="1 2">MJ-SS3</strain>
    </source>
</reference>
<evidence type="ECO:0000313" key="2">
    <source>
        <dbReference type="Proteomes" id="UP001268651"/>
    </source>
</evidence>
<dbReference type="InterPro" id="IPR052996">
    <property type="entry name" value="Carb_Metab_Mutarotase"/>
</dbReference>
<dbReference type="InterPro" id="IPR008000">
    <property type="entry name" value="Rham/fucose_mutarotase"/>
</dbReference>
<dbReference type="PANTHER" id="PTHR43239">
    <property type="entry name" value="UPF0734 PROTEIN DDB_G0273871/DDB_G0273177"/>
    <property type="match status" value="1"/>
</dbReference>
<dbReference type="Gene3D" id="3.30.70.100">
    <property type="match status" value="1"/>
</dbReference>
<protein>
    <submittedName>
        <fullName evidence="1">L-rhamnose mutarotase</fullName>
    </submittedName>
</protein>
<proteinExistence type="predicted"/>